<dbReference type="Gene3D" id="3.40.630.10">
    <property type="entry name" value="Zn peptidases"/>
    <property type="match status" value="2"/>
</dbReference>
<protein>
    <submittedName>
        <fullName evidence="2">Aminobenzoyl-glutamate utilization protein B</fullName>
    </submittedName>
</protein>
<accession>A0AB73T9P4</accession>
<dbReference type="InterPro" id="IPR052030">
    <property type="entry name" value="Peptidase_M20/M20A_hydrolases"/>
</dbReference>
<comment type="caution">
    <text evidence="2">The sequence shown here is derived from an EMBL/GenBank/DDBJ whole genome shotgun (WGS) entry which is preliminary data.</text>
</comment>
<dbReference type="GO" id="GO:0046657">
    <property type="term" value="P:folic acid catabolic process"/>
    <property type="evidence" value="ECO:0007669"/>
    <property type="project" value="TreeGrafter"/>
</dbReference>
<dbReference type="GO" id="GO:0071713">
    <property type="term" value="F:para-aminobenzoyl-glutamate hydrolase activity"/>
    <property type="evidence" value="ECO:0007669"/>
    <property type="project" value="TreeGrafter"/>
</dbReference>
<dbReference type="Pfam" id="PF01546">
    <property type="entry name" value="Peptidase_M20"/>
    <property type="match status" value="1"/>
</dbReference>
<feature type="domain" description="Peptidase M20 dimerisation" evidence="1">
    <location>
        <begin position="183"/>
        <end position="275"/>
    </location>
</feature>
<dbReference type="InterPro" id="IPR017439">
    <property type="entry name" value="Amidohydrolase"/>
</dbReference>
<dbReference type="PANTHER" id="PTHR30575:SF0">
    <property type="entry name" value="XAA-ARG DIPEPTIDASE"/>
    <property type="match status" value="1"/>
</dbReference>
<evidence type="ECO:0000259" key="1">
    <source>
        <dbReference type="Pfam" id="PF07687"/>
    </source>
</evidence>
<evidence type="ECO:0000313" key="3">
    <source>
        <dbReference type="Proteomes" id="UP000245412"/>
    </source>
</evidence>
<dbReference type="Proteomes" id="UP000245412">
    <property type="component" value="Unassembled WGS sequence"/>
</dbReference>
<dbReference type="EMBL" id="QGGY01000001">
    <property type="protein sequence ID" value="PWJ78841.1"/>
    <property type="molecule type" value="Genomic_DNA"/>
</dbReference>
<sequence>MDREIQKWFLENHEGVEALSKRIFDHPEVSGEEEYACSQVASYLREHEFEVETYPVAPSKVNNGLTAKWGDGYPVIAVLGEYDALPGLGQEGTASRSPIEGPGHGCGHNLMGAGCAAGAIAAKQVMKEQKLSGTVKYYGCPAEEGLAGKVQMMKMGCFDDVDICIAWHTGGPFRVCEHICQSMISVEFSFYGITSHAACAPQEGRSALDAAQLMNMGVEFLREHVDDAVRIHYVFGAAGERPNVVPDYAVVKYYIRSDKKESVDQVFGRVCDIAKGAALMSGTKVSYKIISGGYEPVLNFTLNDVLYEAMKKVPNIVYDENDYQFAKELYKNYNGKEAPDTLDMAGREAIMGKCCLLPTHLCVPLGTGWAESGSTDVNDVSQVIPTVQLFGGGVMGVGGHSWGVTASSGSAAGRKAAVQAGKYIAQFCADVLKNKEVVEKSKNELREVQKGKPPYSPILASDGEIQLKIGEDQ</sequence>
<dbReference type="PIRSF" id="PIRSF037227">
    <property type="entry name" value="Aminobenzoyl-glu_utiliz_pB"/>
    <property type="match status" value="1"/>
</dbReference>
<dbReference type="InterPro" id="IPR017145">
    <property type="entry name" value="Aminobenzoyl-glu_utiliz_pB"/>
</dbReference>
<name>A0AB73T9P4_9FIRM</name>
<dbReference type="Gene3D" id="3.30.70.360">
    <property type="match status" value="1"/>
</dbReference>
<dbReference type="SUPFAM" id="SSF55031">
    <property type="entry name" value="Bacterial exopeptidase dimerisation domain"/>
    <property type="match status" value="1"/>
</dbReference>
<keyword evidence="3" id="KW-1185">Reference proteome</keyword>
<dbReference type="InterPro" id="IPR002933">
    <property type="entry name" value="Peptidase_M20"/>
</dbReference>
<dbReference type="InterPro" id="IPR011650">
    <property type="entry name" value="Peptidase_M20_dimer"/>
</dbReference>
<dbReference type="GO" id="GO:0005737">
    <property type="term" value="C:cytoplasm"/>
    <property type="evidence" value="ECO:0007669"/>
    <property type="project" value="TreeGrafter"/>
</dbReference>
<reference evidence="2 3" key="1">
    <citation type="submission" date="2018-05" db="EMBL/GenBank/DDBJ databases">
        <authorList>
            <person name="Goeker M."/>
            <person name="Huntemann M."/>
            <person name="Clum A."/>
            <person name="Pillay M."/>
            <person name="Palaniappan K."/>
            <person name="Varghese N."/>
            <person name="Mikhailova N."/>
            <person name="Stamatis D."/>
            <person name="Reddy T."/>
            <person name="Daum C."/>
            <person name="Shapiro N."/>
            <person name="Ivanova N."/>
            <person name="Kyrpides N."/>
            <person name="Woyke T."/>
        </authorList>
    </citation>
    <scope>NUCLEOTIDE SEQUENCE [LARGE SCALE GENOMIC DNA]</scope>
    <source>
        <strain evidence="2 3">DSM 26524</strain>
    </source>
</reference>
<dbReference type="SUPFAM" id="SSF53187">
    <property type="entry name" value="Zn-dependent exopeptidases"/>
    <property type="match status" value="1"/>
</dbReference>
<dbReference type="FunFam" id="3.30.70.360:FF:000004">
    <property type="entry name" value="Peptidase M20 domain-containing protein 2"/>
    <property type="match status" value="1"/>
</dbReference>
<dbReference type="PANTHER" id="PTHR30575">
    <property type="entry name" value="PEPTIDASE M20"/>
    <property type="match status" value="1"/>
</dbReference>
<gene>
    <name evidence="2" type="ORF">C7383_101210</name>
</gene>
<evidence type="ECO:0000313" key="2">
    <source>
        <dbReference type="EMBL" id="PWJ78841.1"/>
    </source>
</evidence>
<proteinExistence type="predicted"/>
<dbReference type="Pfam" id="PF07687">
    <property type="entry name" value="M20_dimer"/>
    <property type="match status" value="1"/>
</dbReference>
<organism evidence="2 3">
    <name type="scientific">Murimonas intestini</name>
    <dbReference type="NCBI Taxonomy" id="1337051"/>
    <lineage>
        <taxon>Bacteria</taxon>
        <taxon>Bacillati</taxon>
        <taxon>Bacillota</taxon>
        <taxon>Clostridia</taxon>
        <taxon>Lachnospirales</taxon>
        <taxon>Lachnospiraceae</taxon>
        <taxon>Murimonas</taxon>
    </lineage>
</organism>
<dbReference type="AlphaFoldDB" id="A0AB73T9P4"/>
<dbReference type="GO" id="GO:0016805">
    <property type="term" value="F:dipeptidase activity"/>
    <property type="evidence" value="ECO:0007669"/>
    <property type="project" value="TreeGrafter"/>
</dbReference>
<dbReference type="RefSeq" id="WP_109624286.1">
    <property type="nucleotide sequence ID" value="NZ_JANKBI010000001.1"/>
</dbReference>
<dbReference type="InterPro" id="IPR036264">
    <property type="entry name" value="Bact_exopeptidase_dim_dom"/>
</dbReference>
<dbReference type="NCBIfam" id="TIGR01891">
    <property type="entry name" value="amidohydrolases"/>
    <property type="match status" value="1"/>
</dbReference>